<dbReference type="AlphaFoldDB" id="A0A2X4RD14"/>
<reference evidence="2 5" key="2">
    <citation type="submission" date="2020-12" db="EMBL/GenBank/DDBJ databases">
        <title>FDA dAtabase for Regulatory Grade micrObial Sequences (FDA-ARGOS): Supporting development and validation of Infectious Disease Dx tests.</title>
        <authorList>
            <person name="Sproer C."/>
            <person name="Gronow S."/>
            <person name="Severitt S."/>
            <person name="Schroder I."/>
            <person name="Tallon L."/>
            <person name="Sadzewicz L."/>
            <person name="Zhao X."/>
            <person name="Boylan J."/>
            <person name="Ott S."/>
            <person name="Bowen H."/>
            <person name="Vavikolanu K."/>
            <person name="Mehta A."/>
            <person name="Aluvathingal J."/>
            <person name="Nadendla S."/>
            <person name="Lowell S."/>
            <person name="Myers T."/>
            <person name="Yan Y."/>
            <person name="Sichtig H."/>
        </authorList>
    </citation>
    <scope>NUCLEOTIDE SEQUENCE [LARGE SCALE GENOMIC DNA]</scope>
    <source>
        <strain evidence="2 5">FDAARGOS_894</strain>
    </source>
</reference>
<accession>A0A2X4RD14</accession>
<evidence type="ECO:0000313" key="3">
    <source>
        <dbReference type="EMBL" id="SQI00126.1"/>
    </source>
</evidence>
<sequence>MGTMSPQENPFRPTFGVPPLFWVGRTAVLDTFRSALDSQPGTPGRSLIISGARGIGKTVLLNELEDIASSRGWITLRASGRSSMVEELVDTTIPRIMDKLAPADKHKVNRVGVGGLATIGIQHNMEEAFKPTLNTRLRELLALLKGTGVLLTIDEVQDADADHLTSLAVTYQDLVRDELDVAIVAAGLPQGVNRLLDLPGVTFLRRAQKFVLGPLSPANATVAFTETAAHSGLEFTDDAVSAAVHLSRGYPYLVQLVGSLAWGRAQRGGGSSIEERDVAAVSAEAISVLGAQVHQPATLALPPAQRLFLEAMSAVMEDGTAEIKNVAAHQDRTVRSLSATRQRLIDADLIEPTAHGQLQFVIPYMEAYFTATDSLGRVD</sequence>
<dbReference type="PANTHER" id="PTHR34301">
    <property type="entry name" value="DNA-BINDING PROTEIN-RELATED"/>
    <property type="match status" value="1"/>
</dbReference>
<organism evidence="3 4">
    <name type="scientific">Corynebacterium minutissimum</name>
    <dbReference type="NCBI Taxonomy" id="38301"/>
    <lineage>
        <taxon>Bacteria</taxon>
        <taxon>Bacillati</taxon>
        <taxon>Actinomycetota</taxon>
        <taxon>Actinomycetes</taxon>
        <taxon>Mycobacteriales</taxon>
        <taxon>Corynebacteriaceae</taxon>
        <taxon>Corynebacterium</taxon>
    </lineage>
</organism>
<evidence type="ECO:0000313" key="2">
    <source>
        <dbReference type="EMBL" id="QPS58753.1"/>
    </source>
</evidence>
<dbReference type="GO" id="GO:0005524">
    <property type="term" value="F:ATP binding"/>
    <property type="evidence" value="ECO:0007669"/>
    <property type="project" value="UniProtKB-KW"/>
</dbReference>
<dbReference type="SUPFAM" id="SSF52540">
    <property type="entry name" value="P-loop containing nucleoside triphosphate hydrolases"/>
    <property type="match status" value="1"/>
</dbReference>
<keyword evidence="2" id="KW-0547">Nucleotide-binding</keyword>
<name>A0A2X4RD14_9CORY</name>
<evidence type="ECO:0000313" key="4">
    <source>
        <dbReference type="Proteomes" id="UP000249264"/>
    </source>
</evidence>
<gene>
    <name evidence="2" type="ORF">I6G51_07305</name>
    <name evidence="3" type="ORF">NCTC10288_01433</name>
</gene>
<protein>
    <submittedName>
        <fullName evidence="2">ATP-binding protein</fullName>
    </submittedName>
    <submittedName>
        <fullName evidence="3">ATPase</fullName>
    </submittedName>
</protein>
<dbReference type="InterPro" id="IPR041664">
    <property type="entry name" value="AAA_16"/>
</dbReference>
<dbReference type="InterPro" id="IPR027417">
    <property type="entry name" value="P-loop_NTPase"/>
</dbReference>
<dbReference type="EMBL" id="CP065689">
    <property type="protein sequence ID" value="QPS58753.1"/>
    <property type="molecule type" value="Genomic_DNA"/>
</dbReference>
<dbReference type="GeneID" id="70783334"/>
<dbReference type="PANTHER" id="PTHR34301:SF8">
    <property type="entry name" value="ATPASE DOMAIN-CONTAINING PROTEIN"/>
    <property type="match status" value="1"/>
</dbReference>
<feature type="domain" description="Orc1-like AAA ATPase" evidence="1">
    <location>
        <begin position="22"/>
        <end position="173"/>
    </location>
</feature>
<dbReference type="STRING" id="38301.NX84_06450"/>
<reference evidence="3 4" key="1">
    <citation type="submission" date="2018-06" db="EMBL/GenBank/DDBJ databases">
        <authorList>
            <consortium name="Pathogen Informatics"/>
            <person name="Doyle S."/>
        </authorList>
    </citation>
    <scope>NUCLEOTIDE SEQUENCE [LARGE SCALE GENOMIC DNA]</scope>
    <source>
        <strain evidence="3 4">NCTC10288</strain>
    </source>
</reference>
<keyword evidence="5" id="KW-1185">Reference proteome</keyword>
<evidence type="ECO:0000313" key="5">
    <source>
        <dbReference type="Proteomes" id="UP000594905"/>
    </source>
</evidence>
<dbReference type="Pfam" id="PF13191">
    <property type="entry name" value="AAA_16"/>
    <property type="match status" value="1"/>
</dbReference>
<dbReference type="OrthoDB" id="2020141at2"/>
<dbReference type="Proteomes" id="UP000249264">
    <property type="component" value="Chromosome 1"/>
</dbReference>
<dbReference type="EMBL" id="LS483460">
    <property type="protein sequence ID" value="SQI00126.1"/>
    <property type="molecule type" value="Genomic_DNA"/>
</dbReference>
<proteinExistence type="predicted"/>
<dbReference type="Gene3D" id="3.40.50.300">
    <property type="entry name" value="P-loop containing nucleotide triphosphate hydrolases"/>
    <property type="match status" value="1"/>
</dbReference>
<dbReference type="KEGG" id="cmin:NCTC10288_01433"/>
<evidence type="ECO:0000259" key="1">
    <source>
        <dbReference type="Pfam" id="PF13191"/>
    </source>
</evidence>
<dbReference type="Proteomes" id="UP000594905">
    <property type="component" value="Chromosome"/>
</dbReference>
<dbReference type="RefSeq" id="WP_052319692.1">
    <property type="nucleotide sequence ID" value="NZ_CP065689.1"/>
</dbReference>
<keyword evidence="2" id="KW-0067">ATP-binding</keyword>